<feature type="compositionally biased region" description="Polar residues" evidence="1">
    <location>
        <begin position="267"/>
        <end position="278"/>
    </location>
</feature>
<feature type="signal peptide" evidence="2">
    <location>
        <begin position="1"/>
        <end position="23"/>
    </location>
</feature>
<dbReference type="Proteomes" id="UP000693970">
    <property type="component" value="Unassembled WGS sequence"/>
</dbReference>
<evidence type="ECO:0000313" key="4">
    <source>
        <dbReference type="EMBL" id="KAG7364727.1"/>
    </source>
</evidence>
<evidence type="ECO:0000256" key="1">
    <source>
        <dbReference type="SAM" id="MobiDB-lite"/>
    </source>
</evidence>
<sequence length="311" mass="33841">MTPFTTAVSAMLLVAIAFHPTSAFAPAATEILPIRHRTIGETHALNKRRQLLSRPGTVVRLHQSSDTARVVESANITSSSDDELRMLLEKVEEVFPQGEILTITMKDHRPLGCTIEESLNEEDDYVFISKITDGGNADKAGLRVGDVVVGVTGLFGELTIVMDSGVEKITRLVSSVPDEDLLSMQIVRGTNVLERHETAIVDMCNMSGASEKEVENCVVDFLSGGYDLADDEEDDNSAQSDLIGDDSEDLIGDMYSLWADEVPLPPTTSGITDQANADTRSKKPKPWSSRSSGSGTWVRDPRTGQMRNIDS</sequence>
<feature type="region of interest" description="Disordered" evidence="1">
    <location>
        <begin position="261"/>
        <end position="311"/>
    </location>
</feature>
<accession>A0A9K3LMF4</accession>
<keyword evidence="2" id="KW-0732">Signal</keyword>
<evidence type="ECO:0000259" key="3">
    <source>
        <dbReference type="PROSITE" id="PS50106"/>
    </source>
</evidence>
<gene>
    <name evidence="4" type="ORF">IV203_037929</name>
</gene>
<dbReference type="PROSITE" id="PS50106">
    <property type="entry name" value="PDZ"/>
    <property type="match status" value="1"/>
</dbReference>
<name>A0A9K3LMF4_9STRA</name>
<evidence type="ECO:0000313" key="5">
    <source>
        <dbReference type="Proteomes" id="UP000693970"/>
    </source>
</evidence>
<reference evidence="4" key="1">
    <citation type="journal article" date="2021" name="Sci. Rep.">
        <title>Diploid genomic architecture of Nitzschia inconspicua, an elite biomass production diatom.</title>
        <authorList>
            <person name="Oliver A."/>
            <person name="Podell S."/>
            <person name="Pinowska A."/>
            <person name="Traller J.C."/>
            <person name="Smith S.R."/>
            <person name="McClure R."/>
            <person name="Beliaev A."/>
            <person name="Bohutskyi P."/>
            <person name="Hill E.A."/>
            <person name="Rabines A."/>
            <person name="Zheng H."/>
            <person name="Allen L.Z."/>
            <person name="Kuo A."/>
            <person name="Grigoriev I.V."/>
            <person name="Allen A.E."/>
            <person name="Hazlebeck D."/>
            <person name="Allen E.E."/>
        </authorList>
    </citation>
    <scope>NUCLEOTIDE SEQUENCE</scope>
    <source>
        <strain evidence="4">Hildebrandi</strain>
    </source>
</reference>
<dbReference type="OrthoDB" id="44841at2759"/>
<dbReference type="SMART" id="SM00228">
    <property type="entry name" value="PDZ"/>
    <property type="match status" value="1"/>
</dbReference>
<feature type="domain" description="PDZ" evidence="3">
    <location>
        <begin position="100"/>
        <end position="188"/>
    </location>
</feature>
<feature type="chain" id="PRO_5039927733" evidence="2">
    <location>
        <begin position="24"/>
        <end position="311"/>
    </location>
</feature>
<feature type="compositionally biased region" description="Low complexity" evidence="1">
    <location>
        <begin position="286"/>
        <end position="297"/>
    </location>
</feature>
<comment type="caution">
    <text evidence="4">The sequence shown here is derived from an EMBL/GenBank/DDBJ whole genome shotgun (WGS) entry which is preliminary data.</text>
</comment>
<reference evidence="4" key="2">
    <citation type="submission" date="2021-04" db="EMBL/GenBank/DDBJ databases">
        <authorList>
            <person name="Podell S."/>
        </authorList>
    </citation>
    <scope>NUCLEOTIDE SEQUENCE</scope>
    <source>
        <strain evidence="4">Hildebrandi</strain>
    </source>
</reference>
<dbReference type="EMBL" id="JAGRRH010000009">
    <property type="protein sequence ID" value="KAG7364727.1"/>
    <property type="molecule type" value="Genomic_DNA"/>
</dbReference>
<organism evidence="4 5">
    <name type="scientific">Nitzschia inconspicua</name>
    <dbReference type="NCBI Taxonomy" id="303405"/>
    <lineage>
        <taxon>Eukaryota</taxon>
        <taxon>Sar</taxon>
        <taxon>Stramenopiles</taxon>
        <taxon>Ochrophyta</taxon>
        <taxon>Bacillariophyta</taxon>
        <taxon>Bacillariophyceae</taxon>
        <taxon>Bacillariophycidae</taxon>
        <taxon>Bacillariales</taxon>
        <taxon>Bacillariaceae</taxon>
        <taxon>Nitzschia</taxon>
    </lineage>
</organism>
<dbReference type="InterPro" id="IPR001478">
    <property type="entry name" value="PDZ"/>
</dbReference>
<dbReference type="Pfam" id="PF00595">
    <property type="entry name" value="PDZ"/>
    <property type="match status" value="1"/>
</dbReference>
<dbReference type="AlphaFoldDB" id="A0A9K3LMF4"/>
<protein>
    <submittedName>
        <fullName evidence="4">PDZ domain containing protein</fullName>
    </submittedName>
</protein>
<keyword evidence="5" id="KW-1185">Reference proteome</keyword>
<evidence type="ECO:0000256" key="2">
    <source>
        <dbReference type="SAM" id="SignalP"/>
    </source>
</evidence>
<proteinExistence type="predicted"/>